<evidence type="ECO:0000259" key="8">
    <source>
        <dbReference type="PROSITE" id="PS51192"/>
    </source>
</evidence>
<evidence type="ECO:0000256" key="1">
    <source>
        <dbReference type="ARBA" id="ARBA00004123"/>
    </source>
</evidence>
<dbReference type="InterPro" id="IPR025696">
    <property type="entry name" value="Beta-barrel_MTR4"/>
</dbReference>
<dbReference type="InterPro" id="IPR011545">
    <property type="entry name" value="DEAD/DEAH_box_helicase_dom"/>
</dbReference>
<evidence type="ECO:0000313" key="11">
    <source>
        <dbReference type="Proteomes" id="UP001530377"/>
    </source>
</evidence>
<accession>A0ABD3R3R6</accession>
<dbReference type="Pfam" id="PF00270">
    <property type="entry name" value="DEAD"/>
    <property type="match status" value="1"/>
</dbReference>
<gene>
    <name evidence="10" type="ORF">ACHAXA_005428</name>
</gene>
<keyword evidence="3" id="KW-0378">Hydrolase</keyword>
<dbReference type="Pfam" id="PF00271">
    <property type="entry name" value="Helicase_C"/>
    <property type="match status" value="1"/>
</dbReference>
<keyword evidence="5" id="KW-0067">ATP-binding</keyword>
<dbReference type="GO" id="GO:0005524">
    <property type="term" value="F:ATP binding"/>
    <property type="evidence" value="ECO:0007669"/>
    <property type="project" value="UniProtKB-KW"/>
</dbReference>
<dbReference type="FunFam" id="3.40.50.300:FF:000083">
    <property type="entry name" value="ATP-dependent RNA helicase DOB1"/>
    <property type="match status" value="1"/>
</dbReference>
<dbReference type="FunFam" id="3.40.50.300:FF:000141">
    <property type="entry name" value="ATP-dependent RNA helicase DOB1"/>
    <property type="match status" value="1"/>
</dbReference>
<evidence type="ECO:0000313" key="10">
    <source>
        <dbReference type="EMBL" id="KAL3807107.1"/>
    </source>
</evidence>
<feature type="compositionally biased region" description="Acidic residues" evidence="7">
    <location>
        <begin position="1"/>
        <end position="18"/>
    </location>
</feature>
<feature type="region of interest" description="Disordered" evidence="7">
    <location>
        <begin position="118"/>
        <end position="143"/>
    </location>
</feature>
<dbReference type="Gene3D" id="2.40.30.300">
    <property type="match status" value="1"/>
</dbReference>
<dbReference type="PROSITE" id="PS51194">
    <property type="entry name" value="HELICASE_CTER"/>
    <property type="match status" value="1"/>
</dbReference>
<dbReference type="Proteomes" id="UP001530377">
    <property type="component" value="Unassembled WGS sequence"/>
</dbReference>
<dbReference type="SMART" id="SM00487">
    <property type="entry name" value="DEXDc"/>
    <property type="match status" value="1"/>
</dbReference>
<dbReference type="InterPro" id="IPR048392">
    <property type="entry name" value="MTR4-like_stalk"/>
</dbReference>
<feature type="region of interest" description="Disordered" evidence="7">
    <location>
        <begin position="1"/>
        <end position="93"/>
    </location>
</feature>
<dbReference type="InterPro" id="IPR027417">
    <property type="entry name" value="P-loop_NTPase"/>
</dbReference>
<dbReference type="Pfam" id="PF08148">
    <property type="entry name" value="DSHCT"/>
    <property type="match status" value="1"/>
</dbReference>
<feature type="compositionally biased region" description="Low complexity" evidence="7">
    <location>
        <begin position="75"/>
        <end position="89"/>
    </location>
</feature>
<keyword evidence="6" id="KW-0539">Nucleus</keyword>
<feature type="compositionally biased region" description="Basic and acidic residues" evidence="7">
    <location>
        <begin position="19"/>
        <end position="30"/>
    </location>
</feature>
<proteinExistence type="predicted"/>
<dbReference type="Gene3D" id="1.10.3380.30">
    <property type="match status" value="1"/>
</dbReference>
<reference evidence="10 11" key="1">
    <citation type="submission" date="2024-10" db="EMBL/GenBank/DDBJ databases">
        <title>Updated reference genomes for cyclostephanoid diatoms.</title>
        <authorList>
            <person name="Roberts W.R."/>
            <person name="Alverson A.J."/>
        </authorList>
    </citation>
    <scope>NUCLEOTIDE SEQUENCE [LARGE SCALE GENOMIC DNA]</scope>
    <source>
        <strain evidence="10 11">AJA228-03</strain>
    </source>
</reference>
<keyword evidence="2" id="KW-0547">Nucleotide-binding</keyword>
<dbReference type="InterPro" id="IPR050699">
    <property type="entry name" value="RNA-DNA_Helicase"/>
</dbReference>
<dbReference type="Pfam" id="PF13234">
    <property type="entry name" value="MTR4_beta-barrel"/>
    <property type="match status" value="1"/>
</dbReference>
<dbReference type="GO" id="GO:0016787">
    <property type="term" value="F:hydrolase activity"/>
    <property type="evidence" value="ECO:0007669"/>
    <property type="project" value="UniProtKB-KW"/>
</dbReference>
<feature type="domain" description="Helicase C-terminal" evidence="9">
    <location>
        <begin position="489"/>
        <end position="693"/>
    </location>
</feature>
<evidence type="ECO:0000256" key="4">
    <source>
        <dbReference type="ARBA" id="ARBA00022806"/>
    </source>
</evidence>
<keyword evidence="11" id="KW-1185">Reference proteome</keyword>
<organism evidence="10 11">
    <name type="scientific">Cyclostephanos tholiformis</name>
    <dbReference type="NCBI Taxonomy" id="382380"/>
    <lineage>
        <taxon>Eukaryota</taxon>
        <taxon>Sar</taxon>
        <taxon>Stramenopiles</taxon>
        <taxon>Ochrophyta</taxon>
        <taxon>Bacillariophyta</taxon>
        <taxon>Coscinodiscophyceae</taxon>
        <taxon>Thalassiosirophycidae</taxon>
        <taxon>Stephanodiscales</taxon>
        <taxon>Stephanodiscaceae</taxon>
        <taxon>Cyclostephanos</taxon>
    </lineage>
</organism>
<dbReference type="SMART" id="SM00490">
    <property type="entry name" value="HELICc"/>
    <property type="match status" value="1"/>
</dbReference>
<dbReference type="GO" id="GO:0005634">
    <property type="term" value="C:nucleus"/>
    <property type="evidence" value="ECO:0007669"/>
    <property type="project" value="UniProtKB-SubCell"/>
</dbReference>
<dbReference type="Pfam" id="PF21408">
    <property type="entry name" value="MTR4-like_stalk"/>
    <property type="match status" value="1"/>
</dbReference>
<sequence>MADLDDLFGAFDGEDDEEEKRGTTKDDASRNAKRRKRDGGGGGGGEAGGKDNGDDDVDEDDDNDDDDDDGVVPPSSKESSSKESSSSKSGGIAKNAEAVSAMYADVFSSSSMRHAVIDARGGGKSGGANGTLAGSSLAGGGSSIGGLASTDAMTTIAVGSTSAGSGGEGDDDGREVSTGTSHDKSIRSYSALPDGPLRPKMTTGGDSSSSSSSSSHGSPPIAILPPAKTYPFPLDPFQKTAIECVDRDESVLVAAHTSAGKTVVAEYAIAKSLRDGQRVVYTSPIKALSNQKYRDLQEEFDDVGLMTGDITINPSATCLVMTTEILRSMLYRGSEVMREVAWVIYDEVHYMRDKERGVVWEESIILLPHKVRFVFLSATIPNAKQFVSWIAKIHHQPCHVVYTNYRPTPLQHYIFPQGGEGLHLVVDEKGKFRESNFQKAMSALQGGGGTDQAIAEVMYDSGNGKGGGRGGGGQKRKFGSGGGKGPNNDLHRIVKLIMTRGLDPVIVFSFSKKDCEKYALELKREDYTDEVEKDLISQVYTNAIESLSEDDRKLPQVEALLPLLKRGIGIHHGGLLPILKEIVEILFSEGLIKILFATETFAIGINMPAKTVVFTNTRKWDGQEIRWVTSGEYIQMSGRAGRRGKDDRGVVIQMVDEKMEPAVCKGILYGDPDPLNSSYRISYNMLINMVRVEDVDPEYLLRASFHQYQQESEAPALEAKADEAEAESNAIEVVPGGTPEDVAAVAEYFGLDRQLLLTQRKMMKIQRRPEHILPFVQSSGRLIDVTIDGENYGWGIIVRYKRKAGTGTSGSAGQMALNADGPLHNIDVLLTCVDRHFDDSSPTAEARREEDLANLGLLWRGTARHCRPVSSKDGPDVASTREFTIGLENIDRISAVRLFVPQDAKPMEARRNIMKSLNEVKRRFPEGLPLLDPVKDLKINVGEFNKLLERATELKKRLSTHTLTTNIDEEERITRVRAYERKSEKMEYARALRREARACQTLVMKEELRKMKRVLRELGHVDASGVIQTKGRAACEVNTANELVVVELLFAGLFNDLTVEQSVAVLSCLIFDERNKDEDDPARGLKSYLSGPYYKLIELARSVAKVVISCKIELNEDEFVEKFNPGLMEAVYAWVKGAKFVEVQKLTGQFEGSTIRSLRRLEELVRQLASASKAIGNLELMAKFEKGSDLLKRDIVFCSSLYL</sequence>
<dbReference type="InterPro" id="IPR016438">
    <property type="entry name" value="SKI2-like"/>
</dbReference>
<feature type="compositionally biased region" description="Gly residues" evidence="7">
    <location>
        <begin position="120"/>
        <end position="129"/>
    </location>
</feature>
<dbReference type="InterPro" id="IPR001650">
    <property type="entry name" value="Helicase_C-like"/>
</dbReference>
<dbReference type="InterPro" id="IPR014001">
    <property type="entry name" value="Helicase_ATP-bd"/>
</dbReference>
<evidence type="ECO:0000256" key="6">
    <source>
        <dbReference type="ARBA" id="ARBA00023242"/>
    </source>
</evidence>
<dbReference type="FunFam" id="1.10.3380.30:FF:000006">
    <property type="entry name" value="DExH-box ATP-dependent RNA helicase DExH10"/>
    <property type="match status" value="1"/>
</dbReference>
<evidence type="ECO:0000256" key="3">
    <source>
        <dbReference type="ARBA" id="ARBA00022801"/>
    </source>
</evidence>
<evidence type="ECO:0000256" key="2">
    <source>
        <dbReference type="ARBA" id="ARBA00022741"/>
    </source>
</evidence>
<evidence type="ECO:0000256" key="5">
    <source>
        <dbReference type="ARBA" id="ARBA00022840"/>
    </source>
</evidence>
<evidence type="ECO:0000259" key="9">
    <source>
        <dbReference type="PROSITE" id="PS51194"/>
    </source>
</evidence>
<dbReference type="PROSITE" id="PS51192">
    <property type="entry name" value="HELICASE_ATP_BIND_1"/>
    <property type="match status" value="1"/>
</dbReference>
<dbReference type="GO" id="GO:0004386">
    <property type="term" value="F:helicase activity"/>
    <property type="evidence" value="ECO:0007669"/>
    <property type="project" value="UniProtKB-KW"/>
</dbReference>
<dbReference type="SUPFAM" id="SSF52540">
    <property type="entry name" value="P-loop containing nucleoside triphosphate hydrolases"/>
    <property type="match status" value="1"/>
</dbReference>
<protein>
    <submittedName>
        <fullName evidence="10">Uncharacterized protein</fullName>
    </submittedName>
</protein>
<dbReference type="AlphaFoldDB" id="A0ABD3R3R6"/>
<keyword evidence="4" id="KW-0347">Helicase</keyword>
<feature type="region of interest" description="Disordered" evidence="7">
    <location>
        <begin position="158"/>
        <end position="224"/>
    </location>
</feature>
<dbReference type="SMART" id="SM01142">
    <property type="entry name" value="DSHCT"/>
    <property type="match status" value="1"/>
</dbReference>
<feature type="compositionally biased region" description="Gly residues" evidence="7">
    <location>
        <begin position="463"/>
        <end position="485"/>
    </location>
</feature>
<comment type="caution">
    <text evidence="10">The sequence shown here is derived from an EMBL/GenBank/DDBJ whole genome shotgun (WGS) entry which is preliminary data.</text>
</comment>
<feature type="compositionally biased region" description="Acidic residues" evidence="7">
    <location>
        <begin position="53"/>
        <end position="70"/>
    </location>
</feature>
<dbReference type="PANTHER" id="PTHR12131:SF25">
    <property type="entry name" value="DEXH-BOX ATP-DEPENDENT RNA HELICASE DEXH9"/>
    <property type="match status" value="1"/>
</dbReference>
<dbReference type="CDD" id="cd18024">
    <property type="entry name" value="DEXHc_Mtr4-like"/>
    <property type="match status" value="1"/>
</dbReference>
<comment type="subcellular location">
    <subcellularLocation>
        <location evidence="1">Nucleus</location>
    </subcellularLocation>
</comment>
<dbReference type="PANTHER" id="PTHR12131">
    <property type="entry name" value="ATP-DEPENDENT RNA AND DNA HELICASE"/>
    <property type="match status" value="1"/>
</dbReference>
<dbReference type="EMBL" id="JALLPB020000673">
    <property type="protein sequence ID" value="KAL3807107.1"/>
    <property type="molecule type" value="Genomic_DNA"/>
</dbReference>
<name>A0ABD3R3R6_9STRA</name>
<dbReference type="InterPro" id="IPR012961">
    <property type="entry name" value="Ski2/MTR4_C"/>
</dbReference>
<feature type="domain" description="Helicase ATP-binding" evidence="8">
    <location>
        <begin position="242"/>
        <end position="398"/>
    </location>
</feature>
<dbReference type="CDD" id="cd18795">
    <property type="entry name" value="SF2_C_Ski2"/>
    <property type="match status" value="1"/>
</dbReference>
<feature type="region of interest" description="Disordered" evidence="7">
    <location>
        <begin position="461"/>
        <end position="486"/>
    </location>
</feature>
<evidence type="ECO:0000256" key="7">
    <source>
        <dbReference type="SAM" id="MobiDB-lite"/>
    </source>
</evidence>
<dbReference type="Gene3D" id="3.40.50.300">
    <property type="entry name" value="P-loop containing nucleotide triphosphate hydrolases"/>
    <property type="match status" value="2"/>
</dbReference>
<dbReference type="PIRSF" id="PIRSF005198">
    <property type="entry name" value="Antiviral_helicase_SKI2"/>
    <property type="match status" value="1"/>
</dbReference>